<dbReference type="EMBL" id="LLKB01000001">
    <property type="protein sequence ID" value="KQC86262.1"/>
    <property type="molecule type" value="Genomic_DNA"/>
</dbReference>
<dbReference type="Proteomes" id="UP000050833">
    <property type="component" value="Unassembled WGS sequence"/>
</dbReference>
<dbReference type="NCBIfam" id="TIGR01167">
    <property type="entry name" value="LPXTG_anchor"/>
    <property type="match status" value="1"/>
</dbReference>
<dbReference type="Gene3D" id="2.60.40.10">
    <property type="entry name" value="Immunoglobulins"/>
    <property type="match status" value="6"/>
</dbReference>
<keyword evidence="1" id="KW-0812">Transmembrane</keyword>
<feature type="domain" description="SpaA-like prealbumin fold" evidence="2">
    <location>
        <begin position="1148"/>
        <end position="1241"/>
    </location>
</feature>
<gene>
    <name evidence="3" type="ORF">APZ18_03480</name>
</gene>
<feature type="domain" description="SpaA-like prealbumin fold" evidence="2">
    <location>
        <begin position="695"/>
        <end position="791"/>
    </location>
</feature>
<proteinExistence type="predicted"/>
<comment type="caution">
    <text evidence="3">The sequence shown here is derived from an EMBL/GenBank/DDBJ whole genome shotgun (WGS) entry which is preliminary data.</text>
</comment>
<organism evidence="3 4">
    <name type="scientific">Butyribacter intestini</name>
    <dbReference type="NCBI Taxonomy" id="1703332"/>
    <lineage>
        <taxon>Bacteria</taxon>
        <taxon>Bacillati</taxon>
        <taxon>Bacillota</taxon>
        <taxon>Clostridia</taxon>
        <taxon>Lachnospirales</taxon>
        <taxon>Lachnospiraceae</taxon>
        <taxon>Butyribacter</taxon>
    </lineage>
</organism>
<evidence type="ECO:0000256" key="1">
    <source>
        <dbReference type="SAM" id="Phobius"/>
    </source>
</evidence>
<protein>
    <recommendedName>
        <fullName evidence="2">SpaA-like prealbumin fold domain-containing protein</fullName>
    </recommendedName>
</protein>
<feature type="domain" description="SpaA-like prealbumin fold" evidence="2">
    <location>
        <begin position="1309"/>
        <end position="1394"/>
    </location>
</feature>
<evidence type="ECO:0000313" key="3">
    <source>
        <dbReference type="EMBL" id="KQC86262.1"/>
    </source>
</evidence>
<name>A0AAW3JUK9_9FIRM</name>
<evidence type="ECO:0000259" key="2">
    <source>
        <dbReference type="Pfam" id="PF17802"/>
    </source>
</evidence>
<feature type="domain" description="SpaA-like prealbumin fold" evidence="2">
    <location>
        <begin position="488"/>
        <end position="569"/>
    </location>
</feature>
<dbReference type="InterPro" id="IPR041033">
    <property type="entry name" value="SpaA_PFL_dom_1"/>
</dbReference>
<keyword evidence="1" id="KW-1133">Transmembrane helix</keyword>
<reference evidence="3 4" key="1">
    <citation type="submission" date="2015-10" db="EMBL/GenBank/DDBJ databases">
        <title>Butyribacter intestini gen. nov., sp. nov., a butyric acid-producing bacterium of the family Lachnospiraceae isolated from the human faeces.</title>
        <authorList>
            <person name="Zou Y."/>
            <person name="Xue W."/>
            <person name="Luo G."/>
            <person name="Lv M."/>
        </authorList>
    </citation>
    <scope>NUCLEOTIDE SEQUENCE [LARGE SCALE GENOMIC DNA]</scope>
    <source>
        <strain evidence="3 4">TF01-11</strain>
    </source>
</reference>
<keyword evidence="4" id="KW-1185">Reference proteome</keyword>
<accession>A0AAW3JUK9</accession>
<feature type="transmembrane region" description="Helical" evidence="1">
    <location>
        <begin position="1412"/>
        <end position="1430"/>
    </location>
</feature>
<dbReference type="InterPro" id="IPR013783">
    <property type="entry name" value="Ig-like_fold"/>
</dbReference>
<dbReference type="Pfam" id="PF17802">
    <property type="entry name" value="SpaA"/>
    <property type="match status" value="5"/>
</dbReference>
<keyword evidence="1" id="KW-0472">Membrane</keyword>
<evidence type="ECO:0000313" key="4">
    <source>
        <dbReference type="Proteomes" id="UP000050833"/>
    </source>
</evidence>
<feature type="domain" description="SpaA-like prealbumin fold" evidence="2">
    <location>
        <begin position="844"/>
        <end position="946"/>
    </location>
</feature>
<sequence length="1438" mass="157808">MQFLIRPPPDRAERKSGQISESVCILTQRMQGKEICVEMRFIMKSKVKKRCKQMLTGLLALSMLCGLLPQNTVNVSAATTAKTTVSSYGRLGTVDVGSKTKSGTWWKINVGSKTAFCLSLGKTCHTGNTYQVTDTHTWNQNTGGEKHGYYAKIIRFYVNDCNRAKKAFVLGQALIWAVSEGNTSEANLKNVIKQVKANTGYFPNKTVADLYKQIFQPSGTWEAKATMWEKTGATKGYQKLITVDAESSKLPGYKTTTDHTYYRQRITVHKQDEDGKGLGGIQFTLSADNLDDLYSFNVFDRNGDTTSNADEDDNTEFEVSGFTTDGGTVAWRMTYRLEADEMAYYTDDTLAAMNADQKKAAKEALEEDGYKQGVHFGKNMTKAEADDLIKQDLKAQMKDISNAYTLTENSVGNNKNIFLDPSLAKGVKITLKEANSWQKNASGDWPDKLVEHPTQYEKAYITNLTNKYKKAAISIAKKSGGSADGSAHGDATLDGAVFQLYADKECTQKATAYDAAGNAKAAGVYQTSGGRLTTDYLRSGNTYYLKEIQAPTGFLLSDEVKELKIDASAKTDEFTPVLFEADFSDSPIKGKIAVKKKSYDPTRKKYYPENNTTFQVYLKSKGSYEKCADDERATIKTNADGCAATGDLVYGTYVVHQVDSGDVDAYYVDDFEAQITENGKVYEFEKVNELFKAYFKIIKKDKNTEKTVLKPGTSYQIYQVVDGKEELVTQEYMEDGETKTADTFICDESGEVVTVDSLCSGTYHIYEAAAADGMHINHQYVEVVVNSKADNYESYIDEEGYHHVTITLEYLNEETKGRLNFLKTGEVLKGWDNEKQEFIFEEMKLDGVEFTLYADGDILTQDGQSTDNARDTWFKDGDKVAALTTGKGVEFTSECGGITGYTMDEDGTIHVSLPLGKYKLKETKTPYGYVYPDTKEWSLEFQWKDGQDEYVLNSTDVTDEKGLLHIKNDFAGTKLELIKQDAKTKESIEGAQFGLYSKHDIYNYAGEKIVDAGTQLATLTTTEDGSVVCDKKLPLMSELYTETASAETAGSDAAETATPAATSLPFTAGKQEVMPGLDLSAAASPAPTNGAATVKLNSGDYYLQELSVSDSYFVDTTPINIHLEYKNAENKTIEAKAVKENTQTTNVVSKVGVTGSKEIDGCKLEITDATGKKIISWTSGDKDSVKVYVTEKDGYQNFKYSFDEKGNLLVGGLFHDKDYTLTETRPADGYVTADAITYQIKSVAALSTTGGTENTTASGSAVAIKPVSGSAVSGEAGVSYTSVVSIKKKDRSYEDHTNDKVIMVDEQTHIRLLKLDKVTGQALGGAKFAVTDSKGNTVMKFVTKDDAYDITGKLVVGETYTFTETCAPSGYQLAKPVKITIKDTGKVQTITVKDAPIPDVPDTPQTGGTMPIIPIAVGLFMVAGAAVLVWKKRGLVKK</sequence>